<dbReference type="OMA" id="MPMYGPI"/>
<organism evidence="3">
    <name type="scientific">Nippostrongylus brasiliensis</name>
    <name type="common">Rat hookworm</name>
    <dbReference type="NCBI Taxonomy" id="27835"/>
    <lineage>
        <taxon>Eukaryota</taxon>
        <taxon>Metazoa</taxon>
        <taxon>Ecdysozoa</taxon>
        <taxon>Nematoda</taxon>
        <taxon>Chromadorea</taxon>
        <taxon>Rhabditida</taxon>
        <taxon>Rhabditina</taxon>
        <taxon>Rhabditomorpha</taxon>
        <taxon>Strongyloidea</taxon>
        <taxon>Heligmosomidae</taxon>
        <taxon>Nippostrongylus</taxon>
    </lineage>
</organism>
<dbReference type="InterPro" id="IPR012877">
    <property type="entry name" value="Dhs-27"/>
</dbReference>
<evidence type="ECO:0000313" key="1">
    <source>
        <dbReference type="EMBL" id="VDL82217.1"/>
    </source>
</evidence>
<reference evidence="1 2" key="2">
    <citation type="submission" date="2018-11" db="EMBL/GenBank/DDBJ databases">
        <authorList>
            <consortium name="Pathogen Informatics"/>
        </authorList>
    </citation>
    <scope>NUCLEOTIDE SEQUENCE [LARGE SCALE GENOMIC DNA]</scope>
</reference>
<dbReference type="InterPro" id="IPR052961">
    <property type="entry name" value="Oxido-Kinase-like_Enzymes"/>
</dbReference>
<dbReference type="PANTHER" id="PTHR23020:SF8">
    <property type="entry name" value="CHK KINASE-LIKE DOMAIN-CONTAINING PROTEIN"/>
    <property type="match status" value="1"/>
</dbReference>
<accession>A0A0N4YMS0</accession>
<reference evidence="3" key="1">
    <citation type="submission" date="2017-02" db="UniProtKB">
        <authorList>
            <consortium name="WormBaseParasite"/>
        </authorList>
    </citation>
    <scope>IDENTIFICATION</scope>
</reference>
<dbReference type="PANTHER" id="PTHR23020">
    <property type="entry name" value="UNCHARACTERIZED NUCLEAR HORMONE RECEPTOR-RELATED"/>
    <property type="match status" value="1"/>
</dbReference>
<dbReference type="Pfam" id="PF07914">
    <property type="entry name" value="DUF1679"/>
    <property type="match status" value="2"/>
</dbReference>
<dbReference type="WBParaSite" id="NBR_0001849101-mRNA-1">
    <property type="protein sequence ID" value="NBR_0001849101-mRNA-1"/>
    <property type="gene ID" value="NBR_0001849101"/>
</dbReference>
<protein>
    <submittedName>
        <fullName evidence="3">CHK domain-containing protein</fullName>
    </submittedName>
</protein>
<evidence type="ECO:0000313" key="3">
    <source>
        <dbReference type="WBParaSite" id="NBR_0001849101-mRNA-1"/>
    </source>
</evidence>
<proteinExistence type="predicted"/>
<dbReference type="EMBL" id="UYSL01023463">
    <property type="protein sequence ID" value="VDL82217.1"/>
    <property type="molecule type" value="Genomic_DNA"/>
</dbReference>
<dbReference type="Proteomes" id="UP000271162">
    <property type="component" value="Unassembled WGS sequence"/>
</dbReference>
<dbReference type="AlphaFoldDB" id="A0A0N4YMS0"/>
<gene>
    <name evidence="1" type="ORF">NBR_LOCUS18492</name>
</gene>
<sequence>MTEKHLFLPGDGLCGTHVSWSDIEEEMQHKLGTSARFGPNKSFKNIADGKGFASKILLIDPDWQPHLEEHPKHFVAKIASLLSGEKLKSKVDGEDWMDDVGSQIAIEKLMKRSHNVEVAIYEKLEMLPEGKLRLPKIYSLKPFSESNPLKGYIIMEYVENAEGAPMYSNCTPESLKPGAHFGCTATDFVRLFSLGLSGSDRRKHWEELMEVFYKYLEEEVGDRAMPYTLEQLKEAYRRFFPIGAGLIAPFIRQVFEAVVQNPTEEQRQQVIEKTECLLEDVFSYHVRNENLGK</sequence>
<dbReference type="InterPro" id="IPR011009">
    <property type="entry name" value="Kinase-like_dom_sf"/>
</dbReference>
<name>A0A0N4YMS0_NIPBR</name>
<evidence type="ECO:0000313" key="2">
    <source>
        <dbReference type="Proteomes" id="UP000271162"/>
    </source>
</evidence>
<dbReference type="SUPFAM" id="SSF56112">
    <property type="entry name" value="Protein kinase-like (PK-like)"/>
    <property type="match status" value="1"/>
</dbReference>
<keyword evidence="2" id="KW-1185">Reference proteome</keyword>